<organism evidence="12 13">
    <name type="scientific">Seminavis robusta</name>
    <dbReference type="NCBI Taxonomy" id="568900"/>
    <lineage>
        <taxon>Eukaryota</taxon>
        <taxon>Sar</taxon>
        <taxon>Stramenopiles</taxon>
        <taxon>Ochrophyta</taxon>
        <taxon>Bacillariophyta</taxon>
        <taxon>Bacillariophyceae</taxon>
        <taxon>Bacillariophycidae</taxon>
        <taxon>Naviculales</taxon>
        <taxon>Naviculaceae</taxon>
        <taxon>Seminavis</taxon>
    </lineage>
</organism>
<reference evidence="12" key="1">
    <citation type="submission" date="2020-06" db="EMBL/GenBank/DDBJ databases">
        <authorList>
            <consortium name="Plant Systems Biology data submission"/>
        </authorList>
    </citation>
    <scope>NUCLEOTIDE SEQUENCE</scope>
    <source>
        <strain evidence="12">D6</strain>
    </source>
</reference>
<evidence type="ECO:0000256" key="5">
    <source>
        <dbReference type="ARBA" id="ARBA00022531"/>
    </source>
</evidence>
<evidence type="ECO:0000256" key="11">
    <source>
        <dbReference type="SAM" id="SignalP"/>
    </source>
</evidence>
<comment type="function">
    <text evidence="1">The light-harvesting complex (LHC) functions as a light receptor, it captures and delivers excitation energy to photosystems with which it is closely associated. Energy is transferred from the carotenoid and chlorophyll C (or B) to chlorophyll A and the photosynthetic reaction centers where it is used to synthesize ATP and reducing power.</text>
</comment>
<dbReference type="InterPro" id="IPR001344">
    <property type="entry name" value="Chloro_AB-bd_pln"/>
</dbReference>
<dbReference type="PANTHER" id="PTHR21649">
    <property type="entry name" value="CHLOROPHYLL A/B BINDING PROTEIN"/>
    <property type="match status" value="1"/>
</dbReference>
<feature type="binding site" evidence="9">
    <location>
        <position position="273"/>
    </location>
    <ligand>
        <name>chlorophyll a</name>
        <dbReference type="ChEBI" id="CHEBI:58416"/>
        <label>1</label>
    </ligand>
</feature>
<evidence type="ECO:0000256" key="6">
    <source>
        <dbReference type="ARBA" id="ARBA00022640"/>
    </source>
</evidence>
<keyword evidence="7" id="KW-0437">Light-harvesting polypeptide</keyword>
<feature type="signal peptide" evidence="11">
    <location>
        <begin position="1"/>
        <end position="19"/>
    </location>
</feature>
<dbReference type="GO" id="GO:0016020">
    <property type="term" value="C:membrane"/>
    <property type="evidence" value="ECO:0007669"/>
    <property type="project" value="InterPro"/>
</dbReference>
<name>A0A9N8DER9_9STRA</name>
<proteinExistence type="inferred from homology"/>
<sequence>MKLLVATSLFIASFPGSVAFTARTSKIRQNASPKVVASPDTEAKDSSSKPIYDPLGLYPETSEEKQQGRIHPLEPKLDGRKSVTDPMGLYPKDSPEFFQGWLEERTASMAERTIYDPMGLYPATSEERQQGLIQRMEPPEEIIKTVQDPMGLYPSDSKDFMESVELEKESLVVQNRELYDPLGLYPESSTEYQEGKIKTLESAGQVNKPVVDPLNLYASQAPEQVDRDVVMSEALPFLEKPSLLNGELVGDAGFDPLGFAKSKEGLLSLRKAELKHARIAMLAAAGWPLLELLDKKLAALLHLKPLLLEGDRVPSLLNGGLQHVNPFYWLAVLGLAGFAEALDLMKQGENVTNGIFDPLRLYPKDAEEQERMQLSELKNGRLAMVAITLFAIMEAVTSQGVVNLAPFLFHPPF</sequence>
<dbReference type="GO" id="GO:0016168">
    <property type="term" value="F:chlorophyll binding"/>
    <property type="evidence" value="ECO:0007669"/>
    <property type="project" value="UniProtKB-KW"/>
</dbReference>
<feature type="chain" id="PRO_5040474937" evidence="11">
    <location>
        <begin position="20"/>
        <end position="413"/>
    </location>
</feature>
<keyword evidence="6" id="KW-0934">Plastid</keyword>
<feature type="binding site" description="axial binding residue" evidence="9">
    <location>
        <position position="278"/>
    </location>
    <ligand>
        <name>chlorophyll b</name>
        <dbReference type="ChEBI" id="CHEBI:61721"/>
        <label>1</label>
    </ligand>
    <ligandPart>
        <name>Mg</name>
        <dbReference type="ChEBI" id="CHEBI:25107"/>
    </ligandPart>
</feature>
<keyword evidence="11" id="KW-0732">Signal</keyword>
<dbReference type="AlphaFoldDB" id="A0A9N8DER9"/>
<evidence type="ECO:0000313" key="13">
    <source>
        <dbReference type="Proteomes" id="UP001153069"/>
    </source>
</evidence>
<dbReference type="OrthoDB" id="423598at2759"/>
<keyword evidence="13" id="KW-1185">Reference proteome</keyword>
<feature type="binding site" description="axial binding residue" evidence="9">
    <location>
        <position position="349"/>
    </location>
    <ligand>
        <name>chlorophyll b</name>
        <dbReference type="ChEBI" id="CHEBI:61721"/>
        <label>1</label>
    </ligand>
    <ligandPart>
        <name>Mg</name>
        <dbReference type="ChEBI" id="CHEBI:25107"/>
    </ligandPart>
</feature>
<dbReference type="Pfam" id="PF00504">
    <property type="entry name" value="Chloroa_b-bind"/>
    <property type="match status" value="1"/>
</dbReference>
<dbReference type="GO" id="GO:0009507">
    <property type="term" value="C:chloroplast"/>
    <property type="evidence" value="ECO:0007669"/>
    <property type="project" value="UniProtKB-SubCell"/>
</dbReference>
<comment type="subcellular location">
    <subcellularLocation>
        <location evidence="2">Plastid</location>
        <location evidence="2">Chloroplast</location>
    </subcellularLocation>
</comment>
<dbReference type="GO" id="GO:0030076">
    <property type="term" value="C:light-harvesting complex"/>
    <property type="evidence" value="ECO:0007669"/>
    <property type="project" value="UniProtKB-KW"/>
</dbReference>
<keyword evidence="4" id="KW-0150">Chloroplast</keyword>
<keyword evidence="5" id="KW-0602">Photosynthesis</keyword>
<dbReference type="Gene3D" id="1.10.3460.10">
    <property type="entry name" value="Chlorophyll a/b binding protein domain"/>
    <property type="match status" value="1"/>
</dbReference>
<evidence type="ECO:0000256" key="9">
    <source>
        <dbReference type="PIRSR" id="PIRSR601344-1"/>
    </source>
</evidence>
<feature type="binding site" evidence="9">
    <location>
        <position position="276"/>
    </location>
    <ligand>
        <name>chlorophyll a</name>
        <dbReference type="ChEBI" id="CHEBI:58416"/>
        <label>1</label>
    </ligand>
</feature>
<evidence type="ECO:0000256" key="2">
    <source>
        <dbReference type="ARBA" id="ARBA00004229"/>
    </source>
</evidence>
<feature type="region of interest" description="Disordered" evidence="10">
    <location>
        <begin position="29"/>
        <end position="83"/>
    </location>
</feature>
<comment type="caution">
    <text evidence="12">The sequence shown here is derived from an EMBL/GenBank/DDBJ whole genome shotgun (WGS) entry which is preliminary data.</text>
</comment>
<protein>
    <submittedName>
        <fullName evidence="12">Chloroplastic</fullName>
    </submittedName>
</protein>
<evidence type="ECO:0000256" key="10">
    <source>
        <dbReference type="SAM" id="MobiDB-lite"/>
    </source>
</evidence>
<dbReference type="EMBL" id="CAICTM010000059">
    <property type="protein sequence ID" value="CAB9499409.1"/>
    <property type="molecule type" value="Genomic_DNA"/>
</dbReference>
<evidence type="ECO:0000256" key="3">
    <source>
        <dbReference type="ARBA" id="ARBA00005933"/>
    </source>
</evidence>
<comment type="similarity">
    <text evidence="3">Belongs to the fucoxanthin chlorophyll protein family.</text>
</comment>
<dbReference type="SUPFAM" id="SSF103511">
    <property type="entry name" value="Chlorophyll a-b binding protein"/>
    <property type="match status" value="1"/>
</dbReference>
<evidence type="ECO:0000256" key="7">
    <source>
        <dbReference type="ARBA" id="ARBA00023243"/>
    </source>
</evidence>
<evidence type="ECO:0000256" key="8">
    <source>
        <dbReference type="ARBA" id="ARBA00044011"/>
    </source>
</evidence>
<evidence type="ECO:0000256" key="1">
    <source>
        <dbReference type="ARBA" id="ARBA00004022"/>
    </source>
</evidence>
<evidence type="ECO:0000313" key="12">
    <source>
        <dbReference type="EMBL" id="CAB9499409.1"/>
    </source>
</evidence>
<feature type="binding site" evidence="9">
    <location>
        <position position="379"/>
    </location>
    <ligand>
        <name>chlorophyll a</name>
        <dbReference type="ChEBI" id="CHEBI:58416"/>
        <label>1</label>
    </ligand>
</feature>
<keyword evidence="9" id="KW-0148">Chlorophyll</keyword>
<feature type="binding site" evidence="9">
    <location>
        <position position="381"/>
    </location>
    <ligand>
        <name>chlorophyll a</name>
        <dbReference type="ChEBI" id="CHEBI:58416"/>
        <label>1</label>
    </ligand>
</feature>
<evidence type="ECO:0000256" key="4">
    <source>
        <dbReference type="ARBA" id="ARBA00022528"/>
    </source>
</evidence>
<gene>
    <name evidence="12" type="ORF">SEMRO_60_G034620.1</name>
</gene>
<feature type="binding site" evidence="9">
    <location>
        <position position="376"/>
    </location>
    <ligand>
        <name>chlorophyll a</name>
        <dbReference type="ChEBI" id="CHEBI:58416"/>
        <label>1</label>
    </ligand>
</feature>
<comment type="subunit">
    <text evidence="8">The LHC complex of chromophytic algae is composed of fucoxanthin, chlorophyll A and C bound non-covalently by fucoxanthin chlorophyll proteins (FCPs). The ratio of the pigments in LHC; fucoxanthin: chlorophyll C: chlorophyll A; (0.6-1): (0.1-0.3): (1).</text>
</comment>
<feature type="compositionally biased region" description="Basic and acidic residues" evidence="10">
    <location>
        <begin position="62"/>
        <end position="83"/>
    </location>
</feature>
<dbReference type="InterPro" id="IPR022796">
    <property type="entry name" value="Chloroa_b-bind"/>
</dbReference>
<dbReference type="Proteomes" id="UP001153069">
    <property type="component" value="Unassembled WGS sequence"/>
</dbReference>
<keyword evidence="9" id="KW-0157">Chromophore</keyword>
<accession>A0A9N8DER9</accession>
<dbReference type="GO" id="GO:0009765">
    <property type="term" value="P:photosynthesis, light harvesting"/>
    <property type="evidence" value="ECO:0007669"/>
    <property type="project" value="InterPro"/>
</dbReference>